<dbReference type="EMBL" id="CP042914">
    <property type="protein sequence ID" value="QEG41648.1"/>
    <property type="molecule type" value="Genomic_DNA"/>
</dbReference>
<dbReference type="KEGG" id="rul:UC8_36740"/>
<proteinExistence type="predicted"/>
<evidence type="ECO:0000313" key="2">
    <source>
        <dbReference type="Proteomes" id="UP000325286"/>
    </source>
</evidence>
<protein>
    <submittedName>
        <fullName evidence="1">Uncharacterized protein</fullName>
    </submittedName>
</protein>
<gene>
    <name evidence="1" type="ORF">UC8_36740</name>
</gene>
<dbReference type="Proteomes" id="UP000325286">
    <property type="component" value="Chromosome"/>
</dbReference>
<dbReference type="RefSeq" id="WP_157609847.1">
    <property type="nucleotide sequence ID" value="NZ_CP042914.1"/>
</dbReference>
<reference evidence="1 2" key="1">
    <citation type="submission" date="2019-08" db="EMBL/GenBank/DDBJ databases">
        <title>Deep-cultivation of Planctomycetes and their phenomic and genomic characterization uncovers novel biology.</title>
        <authorList>
            <person name="Wiegand S."/>
            <person name="Jogler M."/>
            <person name="Boedeker C."/>
            <person name="Pinto D."/>
            <person name="Vollmers J."/>
            <person name="Rivas-Marin E."/>
            <person name="Kohn T."/>
            <person name="Peeters S.H."/>
            <person name="Heuer A."/>
            <person name="Rast P."/>
            <person name="Oberbeckmann S."/>
            <person name="Bunk B."/>
            <person name="Jeske O."/>
            <person name="Meyerdierks A."/>
            <person name="Storesund J.E."/>
            <person name="Kallscheuer N."/>
            <person name="Luecker S."/>
            <person name="Lage O.M."/>
            <person name="Pohl T."/>
            <person name="Merkel B.J."/>
            <person name="Hornburger P."/>
            <person name="Mueller R.-W."/>
            <person name="Bruemmer F."/>
            <person name="Labrenz M."/>
            <person name="Spormann A.M."/>
            <person name="Op den Camp H."/>
            <person name="Overmann J."/>
            <person name="Amann R."/>
            <person name="Jetten M.S.M."/>
            <person name="Mascher T."/>
            <person name="Medema M.H."/>
            <person name="Devos D.P."/>
            <person name="Kaster A.-K."/>
            <person name="Ovreas L."/>
            <person name="Rohde M."/>
            <person name="Galperin M.Y."/>
            <person name="Jogler C."/>
        </authorList>
    </citation>
    <scope>NUCLEOTIDE SEQUENCE [LARGE SCALE GENOMIC DNA]</scope>
    <source>
        <strain evidence="1 2">UC8</strain>
    </source>
</reference>
<name>A0A5B9QRJ1_9BACT</name>
<dbReference type="AlphaFoldDB" id="A0A5B9QRJ1"/>
<evidence type="ECO:0000313" key="1">
    <source>
        <dbReference type="EMBL" id="QEG41648.1"/>
    </source>
</evidence>
<accession>A0A5B9QRJ1</accession>
<keyword evidence="2" id="KW-1185">Reference proteome</keyword>
<sequence length="55" mass="5859">MSSSFNQPPTLTVYDGPLDVIRNRAGFAAPLVFVLAGATCWTYNAATIHCSPPFA</sequence>
<organism evidence="1 2">
    <name type="scientific">Roseimaritima ulvae</name>
    <dbReference type="NCBI Taxonomy" id="980254"/>
    <lineage>
        <taxon>Bacteria</taxon>
        <taxon>Pseudomonadati</taxon>
        <taxon>Planctomycetota</taxon>
        <taxon>Planctomycetia</taxon>
        <taxon>Pirellulales</taxon>
        <taxon>Pirellulaceae</taxon>
        <taxon>Roseimaritima</taxon>
    </lineage>
</organism>